<evidence type="ECO:0000256" key="1">
    <source>
        <dbReference type="ARBA" id="ARBA00001964"/>
    </source>
</evidence>
<dbReference type="SUPFAM" id="SSF52922">
    <property type="entry name" value="TK C-terminal domain-like"/>
    <property type="match status" value="1"/>
</dbReference>
<accession>A0A4R4U1J2</accession>
<sequence>MSPGERPGRPDPAVPPVASRGVARVGEDLNRALHDLLEDDPSVYVLGEDLLDPYGGAFKITKGLSTRFPDRVLTTPLSEGTIVGAASGLALAGGKAIAEIMFADFAALAFDQILNFASKSVTMYGARVPMPLVVRCPSGGHRGYGPTHSQSPQKHFIGIPGLSLFEMSPFHDNRAVLDRMLALGEPCLLFEDKVLYTRRMYPPGVVEELFRWELAGDVAVVRLDPASTGFDPAATGFDRASTGRDPVPVDGGPEIPPGDLDYVVIVPGGLAHRALAAMRALLLDHDLAGVLLVPSRLYPFDPAPLLDLLGRAPLICVAEDGSAGGTWGGHVAADLHTRLWGRLRRPVKLVSSADSVIPTAAHLERDVLVQDSTIRRAVLEGLDG</sequence>
<evidence type="ECO:0000256" key="6">
    <source>
        <dbReference type="ARBA" id="ARBA00023317"/>
    </source>
</evidence>
<evidence type="ECO:0000256" key="4">
    <source>
        <dbReference type="ARBA" id="ARBA00023002"/>
    </source>
</evidence>
<dbReference type="PANTHER" id="PTHR11624">
    <property type="entry name" value="DEHYDROGENASE RELATED"/>
    <property type="match status" value="1"/>
</dbReference>
<dbReference type="SUPFAM" id="SSF52518">
    <property type="entry name" value="Thiamin diphosphate-binding fold (THDP-binding)"/>
    <property type="match status" value="1"/>
</dbReference>
<dbReference type="PANTHER" id="PTHR11624:SF96">
    <property type="entry name" value="PYRUVATE DEHYDROGENASE E1 COMPONENT SUBUNIT BETA, MITOCHONDRIAL"/>
    <property type="match status" value="1"/>
</dbReference>
<evidence type="ECO:0000256" key="2">
    <source>
        <dbReference type="ARBA" id="ARBA00012281"/>
    </source>
</evidence>
<dbReference type="AlphaFoldDB" id="A0A4R4U1J2"/>
<protein>
    <recommendedName>
        <fullName evidence="3 7">Pyruvate dehydrogenase E1 component subunit beta</fullName>
        <ecNumber evidence="2 7">1.2.4.1</ecNumber>
    </recommendedName>
</protein>
<dbReference type="InterPro" id="IPR027110">
    <property type="entry name" value="PDHB_mito-type"/>
</dbReference>
<evidence type="ECO:0000256" key="7">
    <source>
        <dbReference type="RuleBase" id="RU364074"/>
    </source>
</evidence>
<gene>
    <name evidence="10" type="ORF">E1292_50320</name>
</gene>
<dbReference type="Gene3D" id="3.40.50.920">
    <property type="match status" value="1"/>
</dbReference>
<dbReference type="Gene3D" id="3.40.50.970">
    <property type="match status" value="1"/>
</dbReference>
<evidence type="ECO:0000256" key="5">
    <source>
        <dbReference type="ARBA" id="ARBA00023052"/>
    </source>
</evidence>
<dbReference type="RefSeq" id="WP_132606863.1">
    <property type="nucleotide sequence ID" value="NZ_SMKO01000399.1"/>
</dbReference>
<dbReference type="InterPro" id="IPR005475">
    <property type="entry name" value="Transketolase-like_Pyr-bd"/>
</dbReference>
<organism evidence="10 11">
    <name type="scientific">Nonomuraea deserti</name>
    <dbReference type="NCBI Taxonomy" id="1848322"/>
    <lineage>
        <taxon>Bacteria</taxon>
        <taxon>Bacillati</taxon>
        <taxon>Actinomycetota</taxon>
        <taxon>Actinomycetes</taxon>
        <taxon>Streptosporangiales</taxon>
        <taxon>Streptosporangiaceae</taxon>
        <taxon>Nonomuraea</taxon>
    </lineage>
</organism>
<comment type="catalytic activity">
    <reaction evidence="7">
        <text>N(6)-[(R)-lipoyl]-L-lysyl-[protein] + pyruvate + H(+) = N(6)-[(R)-S(8)-acetyldihydrolipoyl]-L-lysyl-[protein] + CO2</text>
        <dbReference type="Rhea" id="RHEA:19189"/>
        <dbReference type="Rhea" id="RHEA-COMP:10474"/>
        <dbReference type="Rhea" id="RHEA-COMP:10478"/>
        <dbReference type="ChEBI" id="CHEBI:15361"/>
        <dbReference type="ChEBI" id="CHEBI:15378"/>
        <dbReference type="ChEBI" id="CHEBI:16526"/>
        <dbReference type="ChEBI" id="CHEBI:83099"/>
        <dbReference type="ChEBI" id="CHEBI:83111"/>
        <dbReference type="EC" id="1.2.4.1"/>
    </reaction>
</comment>
<comment type="caution">
    <text evidence="10">The sequence shown here is derived from an EMBL/GenBank/DDBJ whole genome shotgun (WGS) entry which is preliminary data.</text>
</comment>
<evidence type="ECO:0000256" key="3">
    <source>
        <dbReference type="ARBA" id="ARBA00016138"/>
    </source>
</evidence>
<dbReference type="InterPro" id="IPR029061">
    <property type="entry name" value="THDP-binding"/>
</dbReference>
<evidence type="ECO:0000313" key="10">
    <source>
        <dbReference type="EMBL" id="TDC82344.1"/>
    </source>
</evidence>
<dbReference type="GO" id="GO:0006086">
    <property type="term" value="P:pyruvate decarboxylation to acetyl-CoA"/>
    <property type="evidence" value="ECO:0007669"/>
    <property type="project" value="InterPro"/>
</dbReference>
<evidence type="ECO:0000256" key="8">
    <source>
        <dbReference type="SAM" id="MobiDB-lite"/>
    </source>
</evidence>
<evidence type="ECO:0000313" key="11">
    <source>
        <dbReference type="Proteomes" id="UP000295258"/>
    </source>
</evidence>
<proteinExistence type="predicted"/>
<dbReference type="GO" id="GO:0000287">
    <property type="term" value="F:magnesium ion binding"/>
    <property type="evidence" value="ECO:0007669"/>
    <property type="project" value="UniProtKB-ARBA"/>
</dbReference>
<dbReference type="GO" id="GO:0004739">
    <property type="term" value="F:pyruvate dehydrogenase (acetyl-transferring) activity"/>
    <property type="evidence" value="ECO:0007669"/>
    <property type="project" value="UniProtKB-UniRule"/>
</dbReference>
<comment type="cofactor">
    <cofactor evidence="1 7">
        <name>thiamine diphosphate</name>
        <dbReference type="ChEBI" id="CHEBI:58937"/>
    </cofactor>
</comment>
<dbReference type="Pfam" id="PF02779">
    <property type="entry name" value="Transket_pyr"/>
    <property type="match status" value="1"/>
</dbReference>
<keyword evidence="4 7" id="KW-0560">Oxidoreductase</keyword>
<keyword evidence="5 7" id="KW-0786">Thiamine pyrophosphate</keyword>
<feature type="domain" description="Transketolase-like pyrimidine-binding" evidence="9">
    <location>
        <begin position="23"/>
        <end position="198"/>
    </location>
</feature>
<dbReference type="Proteomes" id="UP000295258">
    <property type="component" value="Unassembled WGS sequence"/>
</dbReference>
<keyword evidence="6 7" id="KW-0670">Pyruvate</keyword>
<name>A0A4R4U1J2_9ACTN</name>
<dbReference type="EMBL" id="SMKO01000399">
    <property type="protein sequence ID" value="TDC82344.1"/>
    <property type="molecule type" value="Genomic_DNA"/>
</dbReference>
<dbReference type="InterPro" id="IPR009014">
    <property type="entry name" value="Transketo_C/PFOR_II"/>
</dbReference>
<comment type="function">
    <text evidence="7">The pyruvate dehydrogenase complex catalyzes the overall conversion of pyruvate to acetyl-CoA and CO2.</text>
</comment>
<keyword evidence="11" id="KW-1185">Reference proteome</keyword>
<reference evidence="10 11" key="1">
    <citation type="submission" date="2019-03" db="EMBL/GenBank/DDBJ databases">
        <title>Draft genome sequences of novel Actinobacteria.</title>
        <authorList>
            <person name="Sahin N."/>
            <person name="Ay H."/>
            <person name="Saygin H."/>
        </authorList>
    </citation>
    <scope>NUCLEOTIDE SEQUENCE [LARGE SCALE GENOMIC DNA]</scope>
    <source>
        <strain evidence="10 11">KC310</strain>
    </source>
</reference>
<evidence type="ECO:0000259" key="9">
    <source>
        <dbReference type="SMART" id="SM00861"/>
    </source>
</evidence>
<dbReference type="SMART" id="SM00861">
    <property type="entry name" value="Transket_pyr"/>
    <property type="match status" value="1"/>
</dbReference>
<feature type="region of interest" description="Disordered" evidence="8">
    <location>
        <begin position="1"/>
        <end position="20"/>
    </location>
</feature>
<dbReference type="EC" id="1.2.4.1" evidence="2 7"/>